<comment type="caution">
    <text evidence="1">The sequence shown here is derived from an EMBL/GenBank/DDBJ whole genome shotgun (WGS) entry which is preliminary data.</text>
</comment>
<dbReference type="EMBL" id="CAJNOC010008431">
    <property type="protein sequence ID" value="CAF1115489.1"/>
    <property type="molecule type" value="Genomic_DNA"/>
</dbReference>
<dbReference type="Proteomes" id="UP000663879">
    <property type="component" value="Unassembled WGS sequence"/>
</dbReference>
<accession>A0A814Q6F6</accession>
<evidence type="ECO:0000313" key="1">
    <source>
        <dbReference type="EMBL" id="CAF1115489.1"/>
    </source>
</evidence>
<dbReference type="OrthoDB" id="10194741at2759"/>
<dbReference type="AlphaFoldDB" id="A0A814Q6F6"/>
<evidence type="ECO:0000313" key="2">
    <source>
        <dbReference type="Proteomes" id="UP000663879"/>
    </source>
</evidence>
<name>A0A814Q6F6_9BILA</name>
<gene>
    <name evidence="1" type="ORF">OXX778_LOCUS21812</name>
</gene>
<sequence length="243" mass="28702">GRKNLSSFYIESIEKHMQSISSIAANRYLKKCETNAFYSSVSFLQAYSSFLNKNEISFSSFYKYLSDKYKKPHRLSDLCDYCEINKLYMSEVLSLAFQNGYENDQEKNFNSMRDYLSNFYSNEEFQSIRDTVQYINQLDFHKTVASRQREAYNQMKNNLESDYILIEIDWKQKILIGMSPRQTSLEYRNQKTRTLLGFGIYFKEENLTESINIDLVSSFNENESALDVINGFSSMRIKFSFNL</sequence>
<keyword evidence="2" id="KW-1185">Reference proteome</keyword>
<protein>
    <submittedName>
        <fullName evidence="1">Uncharacterized protein</fullName>
    </submittedName>
</protein>
<organism evidence="1 2">
    <name type="scientific">Brachionus calyciflorus</name>
    <dbReference type="NCBI Taxonomy" id="104777"/>
    <lineage>
        <taxon>Eukaryota</taxon>
        <taxon>Metazoa</taxon>
        <taxon>Spiralia</taxon>
        <taxon>Gnathifera</taxon>
        <taxon>Rotifera</taxon>
        <taxon>Eurotatoria</taxon>
        <taxon>Monogononta</taxon>
        <taxon>Pseudotrocha</taxon>
        <taxon>Ploima</taxon>
        <taxon>Brachionidae</taxon>
        <taxon>Brachionus</taxon>
    </lineage>
</organism>
<proteinExistence type="predicted"/>
<feature type="non-terminal residue" evidence="1">
    <location>
        <position position="1"/>
    </location>
</feature>
<reference evidence="1" key="1">
    <citation type="submission" date="2021-02" db="EMBL/GenBank/DDBJ databases">
        <authorList>
            <person name="Nowell W R."/>
        </authorList>
    </citation>
    <scope>NUCLEOTIDE SEQUENCE</scope>
    <source>
        <strain evidence="1">Ploen Becks lab</strain>
    </source>
</reference>